<dbReference type="EMBL" id="ASYR01000058">
    <property type="protein sequence ID" value="KAF0646256.1"/>
    <property type="molecule type" value="Genomic_DNA"/>
</dbReference>
<gene>
    <name evidence="2" type="ORF">K701_29585</name>
</gene>
<name>A0ABQ6XKE1_STRFR</name>
<proteinExistence type="predicted"/>
<protein>
    <recommendedName>
        <fullName evidence="4">Gram-positive cocci surface proteins LPxTG domain-containing protein</fullName>
    </recommendedName>
</protein>
<dbReference type="Proteomes" id="UP000731519">
    <property type="component" value="Unassembled WGS sequence"/>
</dbReference>
<evidence type="ECO:0000313" key="3">
    <source>
        <dbReference type="Proteomes" id="UP000731519"/>
    </source>
</evidence>
<reference evidence="2 3" key="1">
    <citation type="submission" date="2013-05" db="EMBL/GenBank/DDBJ databases">
        <title>Genome Sequence of Streptomyces fradiae.</title>
        <authorList>
            <person name="Kirby R."/>
        </authorList>
    </citation>
    <scope>NUCLEOTIDE SEQUENCE [LARGE SCALE GENOMIC DNA]</scope>
    <source>
        <strain evidence="2 3">ATCC 10745</strain>
    </source>
</reference>
<evidence type="ECO:0000256" key="1">
    <source>
        <dbReference type="SAM" id="Phobius"/>
    </source>
</evidence>
<feature type="transmembrane region" description="Helical" evidence="1">
    <location>
        <begin position="137"/>
        <end position="155"/>
    </location>
</feature>
<evidence type="ECO:0000313" key="2">
    <source>
        <dbReference type="EMBL" id="KAF0646256.1"/>
    </source>
</evidence>
<keyword evidence="1" id="KW-0812">Transmembrane</keyword>
<comment type="caution">
    <text evidence="2">The sequence shown here is derived from an EMBL/GenBank/DDBJ whole genome shotgun (WGS) entry which is preliminary data.</text>
</comment>
<keyword evidence="3" id="KW-1185">Reference proteome</keyword>
<sequence>MAATACAVIGFTAPIAAATDHDSHTGTGGNGGIAPTNVTVSPTHVHQGGALAVSVTGCSRGGVVTSNAFPKTALTYNTSGNSAASPRIYDHATPGRYNLAVRCTGSSRVATASFTVIRGRGTEGGLGGSMAPSSTEMAVGASMVGAAALGGAVFVNRRRRMSGGNA</sequence>
<evidence type="ECO:0008006" key="4">
    <source>
        <dbReference type="Google" id="ProtNLM"/>
    </source>
</evidence>
<keyword evidence="1" id="KW-1133">Transmembrane helix</keyword>
<keyword evidence="1" id="KW-0472">Membrane</keyword>
<accession>A0ABQ6XKE1</accession>
<organism evidence="2 3">
    <name type="scientific">Streptomyces fradiae ATCC 10745 = DSM 40063</name>
    <dbReference type="NCBI Taxonomy" id="1319510"/>
    <lineage>
        <taxon>Bacteria</taxon>
        <taxon>Bacillati</taxon>
        <taxon>Actinomycetota</taxon>
        <taxon>Actinomycetes</taxon>
        <taxon>Kitasatosporales</taxon>
        <taxon>Streptomycetaceae</taxon>
        <taxon>Streptomyces</taxon>
    </lineage>
</organism>